<organism evidence="3 4">
    <name type="scientific">Paenibacillus agri</name>
    <dbReference type="NCBI Taxonomy" id="2744309"/>
    <lineage>
        <taxon>Bacteria</taxon>
        <taxon>Bacillati</taxon>
        <taxon>Bacillota</taxon>
        <taxon>Bacilli</taxon>
        <taxon>Bacillales</taxon>
        <taxon>Paenibacillaceae</taxon>
        <taxon>Paenibacillus</taxon>
    </lineage>
</organism>
<dbReference type="InterPro" id="IPR008207">
    <property type="entry name" value="Sig_transdc_His_kin_Hpt_dom"/>
</dbReference>
<evidence type="ECO:0000313" key="3">
    <source>
        <dbReference type="EMBL" id="NUU60269.1"/>
    </source>
</evidence>
<accession>A0A850EKL2</accession>
<evidence type="ECO:0000313" key="4">
    <source>
        <dbReference type="Proteomes" id="UP000564806"/>
    </source>
</evidence>
<dbReference type="Proteomes" id="UP000564806">
    <property type="component" value="Unassembled WGS sequence"/>
</dbReference>
<dbReference type="Pfam" id="PF01627">
    <property type="entry name" value="Hpt"/>
    <property type="match status" value="1"/>
</dbReference>
<evidence type="ECO:0000259" key="2">
    <source>
        <dbReference type="PROSITE" id="PS50894"/>
    </source>
</evidence>
<dbReference type="EMBL" id="JABWCS010000199">
    <property type="protein sequence ID" value="NUU60269.1"/>
    <property type="molecule type" value="Genomic_DNA"/>
</dbReference>
<reference evidence="3" key="1">
    <citation type="submission" date="2020-06" db="EMBL/GenBank/DDBJ databases">
        <title>Paenibacillus sp. nov., isolated from soil.</title>
        <authorList>
            <person name="Seo Y.L."/>
        </authorList>
    </citation>
    <scope>NUCLEOTIDE SEQUENCE [LARGE SCALE GENOMIC DNA]</scope>
    <source>
        <strain evidence="3">JW14</strain>
    </source>
</reference>
<dbReference type="Gene3D" id="1.20.120.160">
    <property type="entry name" value="HPT domain"/>
    <property type="match status" value="1"/>
</dbReference>
<gene>
    <name evidence="3" type="ORF">HPT30_07925</name>
</gene>
<feature type="modified residue" description="Phosphohistidine" evidence="1">
    <location>
        <position position="62"/>
    </location>
</feature>
<keyword evidence="4" id="KW-1185">Reference proteome</keyword>
<dbReference type="SUPFAM" id="SSF47226">
    <property type="entry name" value="Histidine-containing phosphotransfer domain, HPT domain"/>
    <property type="match status" value="1"/>
</dbReference>
<evidence type="ECO:0000256" key="1">
    <source>
        <dbReference type="PROSITE-ProRule" id="PRU00110"/>
    </source>
</evidence>
<dbReference type="InterPro" id="IPR036641">
    <property type="entry name" value="HPT_dom_sf"/>
</dbReference>
<name>A0A850EKL2_9BACL</name>
<proteinExistence type="predicted"/>
<protein>
    <submittedName>
        <fullName evidence="3">Hpt domain-containing protein</fullName>
    </submittedName>
</protein>
<dbReference type="RefSeq" id="WP_175370868.1">
    <property type="nucleotide sequence ID" value="NZ_JABWCS010000199.1"/>
</dbReference>
<dbReference type="PROSITE" id="PS50894">
    <property type="entry name" value="HPT"/>
    <property type="match status" value="1"/>
</dbReference>
<comment type="caution">
    <text evidence="3">The sequence shown here is derived from an EMBL/GenBank/DDBJ whole genome shotgun (WGS) entry which is preliminary data.</text>
</comment>
<dbReference type="AlphaFoldDB" id="A0A850EKL2"/>
<feature type="domain" description="HPt" evidence="2">
    <location>
        <begin position="23"/>
        <end position="118"/>
    </location>
</feature>
<dbReference type="GO" id="GO:0000160">
    <property type="term" value="P:phosphorelay signal transduction system"/>
    <property type="evidence" value="ECO:0007669"/>
    <property type="project" value="InterPro"/>
</dbReference>
<sequence>MKNNQHLIDEETVASIKALDEDGEGLFAGLIGMFKTDTPPRLEALRLALDSSDSASIAGIAHSLKSGSLSIGAGYFASLCASIEQQARRGDLTSSRSLDSLLASVFTDTCRALEQRME</sequence>
<keyword evidence="1" id="KW-0597">Phosphoprotein</keyword>